<proteinExistence type="predicted"/>
<keyword evidence="5 10" id="KW-0378">Hydrolase</keyword>
<feature type="domain" description="Csd3-like second N-terminal" evidence="9">
    <location>
        <begin position="147"/>
        <end position="269"/>
    </location>
</feature>
<evidence type="ECO:0000313" key="10">
    <source>
        <dbReference type="EMBL" id="TYP77055.1"/>
    </source>
</evidence>
<dbReference type="InterPro" id="IPR011055">
    <property type="entry name" value="Dup_hybrid_motif"/>
</dbReference>
<keyword evidence="4" id="KW-0479">Metal-binding</keyword>
<keyword evidence="6" id="KW-0862">Zinc</keyword>
<evidence type="ECO:0000259" key="8">
    <source>
        <dbReference type="Pfam" id="PF01551"/>
    </source>
</evidence>
<accession>A0A5S5CCG4</accession>
<dbReference type="PROSITE" id="PS51257">
    <property type="entry name" value="PROKAR_LIPOPROTEIN"/>
    <property type="match status" value="1"/>
</dbReference>
<evidence type="ECO:0000313" key="11">
    <source>
        <dbReference type="Proteomes" id="UP000324376"/>
    </source>
</evidence>
<dbReference type="Pfam" id="PF01551">
    <property type="entry name" value="Peptidase_M23"/>
    <property type="match status" value="1"/>
</dbReference>
<evidence type="ECO:0000256" key="2">
    <source>
        <dbReference type="ARBA" id="ARBA00004196"/>
    </source>
</evidence>
<dbReference type="Pfam" id="PF19425">
    <property type="entry name" value="Csd3_N2"/>
    <property type="match status" value="1"/>
</dbReference>
<dbReference type="Gene3D" id="3.10.450.350">
    <property type="match status" value="1"/>
</dbReference>
<dbReference type="AlphaFoldDB" id="A0A5S5CCG4"/>
<dbReference type="GO" id="GO:0030313">
    <property type="term" value="C:cell envelope"/>
    <property type="evidence" value="ECO:0007669"/>
    <property type="project" value="UniProtKB-SubCell"/>
</dbReference>
<keyword evidence="11" id="KW-1185">Reference proteome</keyword>
<evidence type="ECO:0000256" key="3">
    <source>
        <dbReference type="ARBA" id="ARBA00022670"/>
    </source>
</evidence>
<evidence type="ECO:0000256" key="7">
    <source>
        <dbReference type="ARBA" id="ARBA00023049"/>
    </source>
</evidence>
<comment type="caution">
    <text evidence="10">The sequence shown here is derived from an EMBL/GenBank/DDBJ whole genome shotgun (WGS) entry which is preliminary data.</text>
</comment>
<sequence length="419" mass="47591">MKKFIYILLAIAVFYSCKKENEKAKVAPAAVKVKKELPPPVVKEFGYALNDYQVIRDTIRRGDSFGGILDSHGITRAKVFEITNAIKDSFNVARIRAGKPYVVLKPKDTTKSAEIFVYINNKIDYTVVDFTDSIQVYKRKKPVKLVEKIASGTIQSNLSQTFDELNLSFLVAYKLADIYAWTIDFTRLQAGDRFKVIYTEKFINDTIPAGIGEIKASHFEHRGKSVYAFKFISDSTKGIADFYDENADNLRRAFLRAPVQFSRISSRYNLKRRIKYYGNKIRPHRGTDFAAPIGTPILATADGIVTKSERRGGNGKYVKIRHNATYETQYLHMSRQAVRKGEYVRQGDVIGYIGMTGNTGGPHVCYRFWKNGREVDPFKQDLPASKPLADSLQPIFTTHITPLKSQLDEITFETDNEIL</sequence>
<dbReference type="GO" id="GO:0006508">
    <property type="term" value="P:proteolysis"/>
    <property type="evidence" value="ECO:0007669"/>
    <property type="project" value="UniProtKB-KW"/>
</dbReference>
<comment type="subcellular location">
    <subcellularLocation>
        <location evidence="2">Cell envelope</location>
    </subcellularLocation>
</comment>
<evidence type="ECO:0000256" key="1">
    <source>
        <dbReference type="ARBA" id="ARBA00001947"/>
    </source>
</evidence>
<dbReference type="InterPro" id="IPR016047">
    <property type="entry name" value="M23ase_b-sheet_dom"/>
</dbReference>
<keyword evidence="3" id="KW-0645">Protease</keyword>
<dbReference type="CDD" id="cd12797">
    <property type="entry name" value="M23_peptidase"/>
    <property type="match status" value="1"/>
</dbReference>
<evidence type="ECO:0000259" key="9">
    <source>
        <dbReference type="Pfam" id="PF19425"/>
    </source>
</evidence>
<dbReference type="RefSeq" id="WP_148781081.1">
    <property type="nucleotide sequence ID" value="NZ_VNHU01000001.1"/>
</dbReference>
<reference evidence="10 11" key="1">
    <citation type="submission" date="2019-07" db="EMBL/GenBank/DDBJ databases">
        <title>Genomic Encyclopedia of Archaeal and Bacterial Type Strains, Phase II (KMG-II): from individual species to whole genera.</title>
        <authorList>
            <person name="Goeker M."/>
        </authorList>
    </citation>
    <scope>NUCLEOTIDE SEQUENCE [LARGE SCALE GENOMIC DNA]</scope>
    <source>
        <strain evidence="10 11">DSM 17527</strain>
    </source>
</reference>
<keyword evidence="7" id="KW-0482">Metalloprotease</keyword>
<dbReference type="Gene3D" id="2.70.70.10">
    <property type="entry name" value="Glucose Permease (Domain IIA)"/>
    <property type="match status" value="1"/>
</dbReference>
<dbReference type="GO" id="GO:0046872">
    <property type="term" value="F:metal ion binding"/>
    <property type="evidence" value="ECO:0007669"/>
    <property type="project" value="UniProtKB-KW"/>
</dbReference>
<protein>
    <submittedName>
        <fullName evidence="10">Murein DD-endopeptidase MepM/ murein hydrolase activator NlpD</fullName>
    </submittedName>
</protein>
<organism evidence="10 11">
    <name type="scientific">Aquimarina intermedia</name>
    <dbReference type="NCBI Taxonomy" id="350814"/>
    <lineage>
        <taxon>Bacteria</taxon>
        <taxon>Pseudomonadati</taxon>
        <taxon>Bacteroidota</taxon>
        <taxon>Flavobacteriia</taxon>
        <taxon>Flavobacteriales</taxon>
        <taxon>Flavobacteriaceae</taxon>
        <taxon>Aquimarina</taxon>
    </lineage>
</organism>
<name>A0A5S5CCG4_9FLAO</name>
<comment type="cofactor">
    <cofactor evidence="1">
        <name>Zn(2+)</name>
        <dbReference type="ChEBI" id="CHEBI:29105"/>
    </cofactor>
</comment>
<dbReference type="PANTHER" id="PTHR21666:SF288">
    <property type="entry name" value="CELL DIVISION PROTEIN YTFB"/>
    <property type="match status" value="1"/>
</dbReference>
<dbReference type="OrthoDB" id="9810477at2"/>
<dbReference type="Proteomes" id="UP000324376">
    <property type="component" value="Unassembled WGS sequence"/>
</dbReference>
<evidence type="ECO:0000256" key="4">
    <source>
        <dbReference type="ARBA" id="ARBA00022723"/>
    </source>
</evidence>
<dbReference type="PANTHER" id="PTHR21666">
    <property type="entry name" value="PEPTIDASE-RELATED"/>
    <property type="match status" value="1"/>
</dbReference>
<dbReference type="SUPFAM" id="SSF51261">
    <property type="entry name" value="Duplicated hybrid motif"/>
    <property type="match status" value="1"/>
</dbReference>
<dbReference type="EMBL" id="VNHU01000001">
    <property type="protein sequence ID" value="TYP77055.1"/>
    <property type="molecule type" value="Genomic_DNA"/>
</dbReference>
<dbReference type="GO" id="GO:0004222">
    <property type="term" value="F:metalloendopeptidase activity"/>
    <property type="evidence" value="ECO:0007669"/>
    <property type="project" value="TreeGrafter"/>
</dbReference>
<gene>
    <name evidence="10" type="ORF">BD809_101203</name>
</gene>
<feature type="domain" description="M23ase beta-sheet core" evidence="8">
    <location>
        <begin position="283"/>
        <end position="377"/>
    </location>
</feature>
<dbReference type="InterPro" id="IPR050570">
    <property type="entry name" value="Cell_wall_metabolism_enzyme"/>
</dbReference>
<dbReference type="InterPro" id="IPR045834">
    <property type="entry name" value="Csd3_N2"/>
</dbReference>
<evidence type="ECO:0000256" key="6">
    <source>
        <dbReference type="ARBA" id="ARBA00022833"/>
    </source>
</evidence>
<evidence type="ECO:0000256" key="5">
    <source>
        <dbReference type="ARBA" id="ARBA00022801"/>
    </source>
</evidence>